<name>A0A2I0JQH0_PUNGR</name>
<organism evidence="1 2">
    <name type="scientific">Punica granatum</name>
    <name type="common">Pomegranate</name>
    <dbReference type="NCBI Taxonomy" id="22663"/>
    <lineage>
        <taxon>Eukaryota</taxon>
        <taxon>Viridiplantae</taxon>
        <taxon>Streptophyta</taxon>
        <taxon>Embryophyta</taxon>
        <taxon>Tracheophyta</taxon>
        <taxon>Spermatophyta</taxon>
        <taxon>Magnoliopsida</taxon>
        <taxon>eudicotyledons</taxon>
        <taxon>Gunneridae</taxon>
        <taxon>Pentapetalae</taxon>
        <taxon>rosids</taxon>
        <taxon>malvids</taxon>
        <taxon>Myrtales</taxon>
        <taxon>Lythraceae</taxon>
        <taxon>Punica</taxon>
    </lineage>
</organism>
<comment type="caution">
    <text evidence="1">The sequence shown here is derived from an EMBL/GenBank/DDBJ whole genome shotgun (WGS) entry which is preliminary data.</text>
</comment>
<reference evidence="1 2" key="1">
    <citation type="submission" date="2017-11" db="EMBL/GenBank/DDBJ databases">
        <title>De-novo sequencing of pomegranate (Punica granatum L.) genome.</title>
        <authorList>
            <person name="Akparov Z."/>
            <person name="Amiraslanov A."/>
            <person name="Hajiyeva S."/>
            <person name="Abbasov M."/>
            <person name="Kaur K."/>
            <person name="Hamwieh A."/>
            <person name="Solovyev V."/>
            <person name="Salamov A."/>
            <person name="Braich B."/>
            <person name="Kosarev P."/>
            <person name="Mahmoud A."/>
            <person name="Hajiyev E."/>
            <person name="Babayeva S."/>
            <person name="Izzatullayeva V."/>
            <person name="Mammadov A."/>
            <person name="Mammadov A."/>
            <person name="Sharifova S."/>
            <person name="Ojaghi J."/>
            <person name="Eynullazada K."/>
            <person name="Bayramov B."/>
            <person name="Abdulazimova A."/>
            <person name="Shahmuradov I."/>
        </authorList>
    </citation>
    <scope>NUCLEOTIDE SEQUENCE [LARGE SCALE GENOMIC DNA]</scope>
    <source>
        <strain evidence="2">cv. AG2017</strain>
        <tissue evidence="1">Leaf</tissue>
    </source>
</reference>
<dbReference type="EMBL" id="PGOL01001432">
    <property type="protein sequence ID" value="PKI58153.1"/>
    <property type="molecule type" value="Genomic_DNA"/>
</dbReference>
<proteinExistence type="predicted"/>
<evidence type="ECO:0000313" key="1">
    <source>
        <dbReference type="EMBL" id="PKI58153.1"/>
    </source>
</evidence>
<gene>
    <name evidence="1" type="ORF">CRG98_021441</name>
</gene>
<evidence type="ECO:0000313" key="2">
    <source>
        <dbReference type="Proteomes" id="UP000233551"/>
    </source>
</evidence>
<protein>
    <submittedName>
        <fullName evidence="1">Uncharacterized protein</fullName>
    </submittedName>
</protein>
<sequence>MGVGRLGWPLRAVGARKTTSVAAGEDRARHSSSDHGTNVRLVRNHWLVVLDRRPLAGGDLGIRDRGFSQCFLNARFWVPFTCPHIERPGSPVRKAFVYVWECPGFTQDASEVCPDVPLVILAPREIFRVPYWIPSDTPLIR</sequence>
<dbReference type="AlphaFoldDB" id="A0A2I0JQH0"/>
<accession>A0A2I0JQH0</accession>
<keyword evidence="2" id="KW-1185">Reference proteome</keyword>
<dbReference type="Proteomes" id="UP000233551">
    <property type="component" value="Unassembled WGS sequence"/>
</dbReference>